<organism evidence="4 5">
    <name type="scientific">Phytophthora cactorum</name>
    <dbReference type="NCBI Taxonomy" id="29920"/>
    <lineage>
        <taxon>Eukaryota</taxon>
        <taxon>Sar</taxon>
        <taxon>Stramenopiles</taxon>
        <taxon>Oomycota</taxon>
        <taxon>Peronosporomycetes</taxon>
        <taxon>Peronosporales</taxon>
        <taxon>Peronosporaceae</taxon>
        <taxon>Phytophthora</taxon>
    </lineage>
</organism>
<dbReference type="EMBL" id="RCMV01000144">
    <property type="protein sequence ID" value="KAG3223459.1"/>
    <property type="molecule type" value="Genomic_DNA"/>
</dbReference>
<evidence type="ECO:0000313" key="2">
    <source>
        <dbReference type="EMBL" id="KAG2948418.1"/>
    </source>
</evidence>
<accession>A0A329RJ94</accession>
<dbReference type="Proteomes" id="UP000251314">
    <property type="component" value="Unassembled WGS sequence"/>
</dbReference>
<protein>
    <submittedName>
        <fullName evidence="4">Uncharacterized protein</fullName>
    </submittedName>
</protein>
<name>A0A329RJ94_9STRA</name>
<comment type="caution">
    <text evidence="4">The sequence shown here is derived from an EMBL/GenBank/DDBJ whole genome shotgun (WGS) entry which is preliminary data.</text>
</comment>
<sequence>MLLTEAVNAKNDVMTSRGHVMGPTAVDTRRINLMTDIAVGIGR</sequence>
<evidence type="ECO:0000313" key="1">
    <source>
        <dbReference type="EMBL" id="KAG2934141.1"/>
    </source>
</evidence>
<reference evidence="4 5" key="1">
    <citation type="submission" date="2018-01" db="EMBL/GenBank/DDBJ databases">
        <title>Draft genome of the strawberry crown rot pathogen Phytophthora cactorum.</title>
        <authorList>
            <person name="Armitage A.D."/>
            <person name="Lysoe E."/>
            <person name="Nellist C.F."/>
            <person name="Harrison R.J."/>
            <person name="Brurberg M.B."/>
        </authorList>
    </citation>
    <scope>NUCLEOTIDE SEQUENCE [LARGE SCALE GENOMIC DNA]</scope>
    <source>
        <strain evidence="4 5">10300</strain>
    </source>
</reference>
<dbReference type="VEuPathDB" id="FungiDB:PC110_g18770"/>
<dbReference type="Proteomes" id="UP000760860">
    <property type="component" value="Unassembled WGS sequence"/>
</dbReference>
<keyword evidence="5" id="KW-1185">Reference proteome</keyword>
<reference evidence="1" key="2">
    <citation type="submission" date="2018-10" db="EMBL/GenBank/DDBJ databases">
        <title>Effector identification in a new, highly contiguous assembly of the strawberry crown rot pathogen Phytophthora cactorum.</title>
        <authorList>
            <person name="Armitage A.D."/>
            <person name="Nellist C.F."/>
            <person name="Bates H."/>
            <person name="Vickerstaff R.J."/>
            <person name="Harrison R.J."/>
        </authorList>
    </citation>
    <scope>NUCLEOTIDE SEQUENCE</scope>
    <source>
        <strain evidence="1">4032</strain>
        <strain evidence="2">4040</strain>
        <strain evidence="3">P421</strain>
    </source>
</reference>
<dbReference type="EMBL" id="RCMI01000107">
    <property type="protein sequence ID" value="KAG2934141.1"/>
    <property type="molecule type" value="Genomic_DNA"/>
</dbReference>
<evidence type="ECO:0000313" key="4">
    <source>
        <dbReference type="EMBL" id="RAW24805.1"/>
    </source>
</evidence>
<dbReference type="Proteomes" id="UP000774804">
    <property type="component" value="Unassembled WGS sequence"/>
</dbReference>
<evidence type="ECO:0000313" key="5">
    <source>
        <dbReference type="Proteomes" id="UP000251314"/>
    </source>
</evidence>
<dbReference type="Proteomes" id="UP000736787">
    <property type="component" value="Unassembled WGS sequence"/>
</dbReference>
<dbReference type="AlphaFoldDB" id="A0A329RJ94"/>
<proteinExistence type="predicted"/>
<gene>
    <name evidence="4" type="ORF">PC110_g18770</name>
    <name evidence="1" type="ORF">PC115_g5243</name>
    <name evidence="2" type="ORF">PC117_g6042</name>
    <name evidence="3" type="ORF">PC129_g5864</name>
</gene>
<dbReference type="EMBL" id="RCMK01000111">
    <property type="protein sequence ID" value="KAG2948418.1"/>
    <property type="molecule type" value="Genomic_DNA"/>
</dbReference>
<dbReference type="EMBL" id="MJFZ01000832">
    <property type="protein sequence ID" value="RAW24805.1"/>
    <property type="molecule type" value="Genomic_DNA"/>
</dbReference>
<evidence type="ECO:0000313" key="3">
    <source>
        <dbReference type="EMBL" id="KAG3223459.1"/>
    </source>
</evidence>